<protein>
    <submittedName>
        <fullName evidence="2">Uncharacterized protein</fullName>
    </submittedName>
</protein>
<feature type="compositionally biased region" description="Polar residues" evidence="1">
    <location>
        <begin position="236"/>
        <end position="263"/>
    </location>
</feature>
<gene>
    <name evidence="2" type="ORF">FRX31_033556</name>
</gene>
<dbReference type="Proteomes" id="UP000554482">
    <property type="component" value="Unassembled WGS sequence"/>
</dbReference>
<name>A0A7J6UX99_THATH</name>
<keyword evidence="3" id="KW-1185">Reference proteome</keyword>
<dbReference type="AlphaFoldDB" id="A0A7J6UX99"/>
<evidence type="ECO:0000313" key="2">
    <source>
        <dbReference type="EMBL" id="KAF5176855.1"/>
    </source>
</evidence>
<evidence type="ECO:0000313" key="3">
    <source>
        <dbReference type="Proteomes" id="UP000554482"/>
    </source>
</evidence>
<comment type="caution">
    <text evidence="2">The sequence shown here is derived from an EMBL/GenBank/DDBJ whole genome shotgun (WGS) entry which is preliminary data.</text>
</comment>
<evidence type="ECO:0000256" key="1">
    <source>
        <dbReference type="SAM" id="MobiDB-lite"/>
    </source>
</evidence>
<sequence>MVRPDLAKEQEFLMKNIEESEYMSEFEGMEDAELMALESELMAKYGMKLYKRRLDEMRHGQGTMEADLDSMKAGCESLEHANPKLNIGNSNVNRIRSSNSNYMLIQPGSKGNSPNGNGNGQPGIATSPNVNNGSNIMTAEVESSEARQHFKVGSWARESEEGAHMQSKQDQYTINSEMGQYGLHSPKKTMDRNDSLMAIMATTKKEGAAVWLQRMEDKVTTNISNEIRQEAIDSIGDSQGQNEMNNKGKNPISSMETQANTATNHEEKDEGWEVPKRKHTFRARGGSMGSPQGLEIGNSSKGEGNNMNSMDNLDSIEKRAVDSKHDPDGRERQGSNKESPSVVEMGQGSGPSG</sequence>
<feature type="compositionally biased region" description="Basic and acidic residues" evidence="1">
    <location>
        <begin position="264"/>
        <end position="275"/>
    </location>
</feature>
<feature type="compositionally biased region" description="Basic and acidic residues" evidence="1">
    <location>
        <begin position="315"/>
        <end position="335"/>
    </location>
</feature>
<dbReference type="EMBL" id="JABWDY010042137">
    <property type="protein sequence ID" value="KAF5176855.1"/>
    <property type="molecule type" value="Genomic_DNA"/>
</dbReference>
<feature type="compositionally biased region" description="Low complexity" evidence="1">
    <location>
        <begin position="107"/>
        <end position="116"/>
    </location>
</feature>
<proteinExistence type="predicted"/>
<reference evidence="2 3" key="1">
    <citation type="submission" date="2020-06" db="EMBL/GenBank/DDBJ databases">
        <title>Transcriptomic and genomic resources for Thalictrum thalictroides and T. hernandezii: Facilitating candidate gene discovery in an emerging model plant lineage.</title>
        <authorList>
            <person name="Arias T."/>
            <person name="Riano-Pachon D.M."/>
            <person name="Di Stilio V.S."/>
        </authorList>
    </citation>
    <scope>NUCLEOTIDE SEQUENCE [LARGE SCALE GENOMIC DNA]</scope>
    <source>
        <strain evidence="3">cv. WT478/WT964</strain>
        <tissue evidence="2">Leaves</tissue>
    </source>
</reference>
<feature type="region of interest" description="Disordered" evidence="1">
    <location>
        <begin position="107"/>
        <end position="131"/>
    </location>
</feature>
<feature type="region of interest" description="Disordered" evidence="1">
    <location>
        <begin position="234"/>
        <end position="353"/>
    </location>
</feature>
<accession>A0A7J6UX99</accession>
<organism evidence="2 3">
    <name type="scientific">Thalictrum thalictroides</name>
    <name type="common">Rue-anemone</name>
    <name type="synonym">Anemone thalictroides</name>
    <dbReference type="NCBI Taxonomy" id="46969"/>
    <lineage>
        <taxon>Eukaryota</taxon>
        <taxon>Viridiplantae</taxon>
        <taxon>Streptophyta</taxon>
        <taxon>Embryophyta</taxon>
        <taxon>Tracheophyta</taxon>
        <taxon>Spermatophyta</taxon>
        <taxon>Magnoliopsida</taxon>
        <taxon>Ranunculales</taxon>
        <taxon>Ranunculaceae</taxon>
        <taxon>Thalictroideae</taxon>
        <taxon>Thalictrum</taxon>
    </lineage>
</organism>
<feature type="compositionally biased region" description="Polar residues" evidence="1">
    <location>
        <begin position="297"/>
        <end position="312"/>
    </location>
</feature>